<gene>
    <name evidence="1" type="primary">Acey_s0048.g1636</name>
    <name evidence="1" type="ORF">Y032_0048g1636</name>
</gene>
<dbReference type="EMBL" id="JARK01001384">
    <property type="protein sequence ID" value="EYC12146.1"/>
    <property type="molecule type" value="Genomic_DNA"/>
</dbReference>
<dbReference type="Proteomes" id="UP000024635">
    <property type="component" value="Unassembled WGS sequence"/>
</dbReference>
<comment type="caution">
    <text evidence="1">The sequence shown here is derived from an EMBL/GenBank/DDBJ whole genome shotgun (WGS) entry which is preliminary data.</text>
</comment>
<dbReference type="STRING" id="53326.A0A016UB34"/>
<dbReference type="AlphaFoldDB" id="A0A016UB34"/>
<protein>
    <submittedName>
        <fullName evidence="1">Uncharacterized protein</fullName>
    </submittedName>
</protein>
<keyword evidence="2" id="KW-1185">Reference proteome</keyword>
<name>A0A016UB34_9BILA</name>
<evidence type="ECO:0000313" key="1">
    <source>
        <dbReference type="EMBL" id="EYC12146.1"/>
    </source>
</evidence>
<dbReference type="OrthoDB" id="5867259at2759"/>
<proteinExistence type="predicted"/>
<reference evidence="2" key="1">
    <citation type="journal article" date="2015" name="Nat. Genet.">
        <title>The genome and transcriptome of the zoonotic hookworm Ancylostoma ceylanicum identify infection-specific gene families.</title>
        <authorList>
            <person name="Schwarz E.M."/>
            <person name="Hu Y."/>
            <person name="Antoshechkin I."/>
            <person name="Miller M.M."/>
            <person name="Sternberg P.W."/>
            <person name="Aroian R.V."/>
        </authorList>
    </citation>
    <scope>NUCLEOTIDE SEQUENCE</scope>
    <source>
        <strain evidence="2">HY135</strain>
    </source>
</reference>
<evidence type="ECO:0000313" key="2">
    <source>
        <dbReference type="Proteomes" id="UP000024635"/>
    </source>
</evidence>
<sequence>MCNGKVTVRYCTEHTGHIVTASSLRLSDADRQAIGHYLQLGLNVPTILRVIRKQYNNPNHRVYWANATDIRNAQHSLAMEPGRLHKDNLQCILIRFRMQLETDGIRRFDLPISEDGTGFRLVIITAEQVEFLKRYSDRGIAIDNTHCTTRYSLKFYAS</sequence>
<accession>A0A016UB34</accession>
<organism evidence="1 2">
    <name type="scientific">Ancylostoma ceylanicum</name>
    <dbReference type="NCBI Taxonomy" id="53326"/>
    <lineage>
        <taxon>Eukaryota</taxon>
        <taxon>Metazoa</taxon>
        <taxon>Ecdysozoa</taxon>
        <taxon>Nematoda</taxon>
        <taxon>Chromadorea</taxon>
        <taxon>Rhabditida</taxon>
        <taxon>Rhabditina</taxon>
        <taxon>Rhabditomorpha</taxon>
        <taxon>Strongyloidea</taxon>
        <taxon>Ancylostomatidae</taxon>
        <taxon>Ancylostomatinae</taxon>
        <taxon>Ancylostoma</taxon>
    </lineage>
</organism>